<proteinExistence type="predicted"/>
<keyword evidence="2" id="KW-1185">Reference proteome</keyword>
<reference evidence="1 2" key="1">
    <citation type="submission" date="2022-12" db="EMBL/GenBank/DDBJ databases">
        <authorList>
            <person name="Muema E."/>
        </authorList>
    </citation>
    <scope>NUCLEOTIDE SEQUENCE [LARGE SCALE GENOMIC DNA]</scope>
    <source>
        <strain evidence="2">1330</strain>
    </source>
</reference>
<organism evidence="1 2">
    <name type="scientific">Mesorhizobium argentiipisi</name>
    <dbReference type="NCBI Taxonomy" id="3015175"/>
    <lineage>
        <taxon>Bacteria</taxon>
        <taxon>Pseudomonadati</taxon>
        <taxon>Pseudomonadota</taxon>
        <taxon>Alphaproteobacteria</taxon>
        <taxon>Hyphomicrobiales</taxon>
        <taxon>Phyllobacteriaceae</taxon>
        <taxon>Mesorhizobium</taxon>
    </lineage>
</organism>
<accession>A0ABU8KKQ6</accession>
<name>A0ABU8KKQ6_9HYPH</name>
<comment type="caution">
    <text evidence="1">The sequence shown here is derived from an EMBL/GenBank/DDBJ whole genome shotgun (WGS) entry which is preliminary data.</text>
</comment>
<dbReference type="Proteomes" id="UP001366503">
    <property type="component" value="Unassembled WGS sequence"/>
</dbReference>
<dbReference type="RefSeq" id="WP_337096729.1">
    <property type="nucleotide sequence ID" value="NZ_JAPYKO010000034.1"/>
</dbReference>
<dbReference type="EMBL" id="JAPYKO010000034">
    <property type="protein sequence ID" value="MEI9406302.1"/>
    <property type="molecule type" value="Genomic_DNA"/>
</dbReference>
<evidence type="ECO:0000313" key="1">
    <source>
        <dbReference type="EMBL" id="MEI9406302.1"/>
    </source>
</evidence>
<gene>
    <name evidence="1" type="ORF">O7A05_29665</name>
</gene>
<protein>
    <submittedName>
        <fullName evidence="1">Uncharacterized protein</fullName>
    </submittedName>
</protein>
<evidence type="ECO:0000313" key="2">
    <source>
        <dbReference type="Proteomes" id="UP001366503"/>
    </source>
</evidence>
<sequence>MRLISGEEMDGRPLIGLTRSEAEHLADRVNAAIGGLAGYSPVPFAGVA</sequence>